<evidence type="ECO:0000313" key="9">
    <source>
        <dbReference type="Proteomes" id="UP001642502"/>
    </source>
</evidence>
<protein>
    <recommendedName>
        <fullName evidence="10">DUF726 domain protein</fullName>
    </recommendedName>
</protein>
<feature type="compositionally biased region" description="Basic and acidic residues" evidence="6">
    <location>
        <begin position="175"/>
        <end position="186"/>
    </location>
</feature>
<keyword evidence="4 7" id="KW-1133">Transmembrane helix</keyword>
<evidence type="ECO:0000256" key="4">
    <source>
        <dbReference type="ARBA" id="ARBA00022989"/>
    </source>
</evidence>
<comment type="similarity">
    <text evidence="2">Belongs to the TMCO4 family.</text>
</comment>
<feature type="compositionally biased region" description="Low complexity" evidence="6">
    <location>
        <begin position="991"/>
        <end position="1009"/>
    </location>
</feature>
<name>A0ABP0DPI6_9PEZI</name>
<feature type="compositionally biased region" description="Basic and acidic residues" evidence="6">
    <location>
        <begin position="425"/>
        <end position="455"/>
    </location>
</feature>
<reference evidence="8 9" key="1">
    <citation type="submission" date="2024-01" db="EMBL/GenBank/DDBJ databases">
        <authorList>
            <person name="Allen C."/>
            <person name="Tagirdzhanova G."/>
        </authorList>
    </citation>
    <scope>NUCLEOTIDE SEQUENCE [LARGE SCALE GENOMIC DNA]</scope>
    <source>
        <strain evidence="8 9">CBS 119000</strain>
    </source>
</reference>
<evidence type="ECO:0008006" key="10">
    <source>
        <dbReference type="Google" id="ProtNLM"/>
    </source>
</evidence>
<evidence type="ECO:0000256" key="5">
    <source>
        <dbReference type="ARBA" id="ARBA00023136"/>
    </source>
</evidence>
<feature type="region of interest" description="Disordered" evidence="6">
    <location>
        <begin position="1129"/>
        <end position="1262"/>
    </location>
</feature>
<feature type="region of interest" description="Disordered" evidence="6">
    <location>
        <begin position="1"/>
        <end position="202"/>
    </location>
</feature>
<dbReference type="InterPro" id="IPR007941">
    <property type="entry name" value="DUF726"/>
</dbReference>
<feature type="compositionally biased region" description="Low complexity" evidence="6">
    <location>
        <begin position="952"/>
        <end position="966"/>
    </location>
</feature>
<feature type="compositionally biased region" description="Polar residues" evidence="6">
    <location>
        <begin position="1151"/>
        <end position="1165"/>
    </location>
</feature>
<feature type="compositionally biased region" description="Low complexity" evidence="6">
    <location>
        <begin position="1089"/>
        <end position="1110"/>
    </location>
</feature>
<evidence type="ECO:0000256" key="2">
    <source>
        <dbReference type="ARBA" id="ARBA00009824"/>
    </source>
</evidence>
<feature type="compositionally biased region" description="Basic and acidic residues" evidence="6">
    <location>
        <begin position="19"/>
        <end position="34"/>
    </location>
</feature>
<feature type="region of interest" description="Disordered" evidence="6">
    <location>
        <begin position="946"/>
        <end position="966"/>
    </location>
</feature>
<feature type="transmembrane region" description="Helical" evidence="7">
    <location>
        <begin position="577"/>
        <end position="602"/>
    </location>
</feature>
<feature type="region of interest" description="Disordered" evidence="6">
    <location>
        <begin position="990"/>
        <end position="1020"/>
    </location>
</feature>
<keyword evidence="3 7" id="KW-0812">Transmembrane</keyword>
<feature type="region of interest" description="Disordered" evidence="6">
    <location>
        <begin position="386"/>
        <end position="459"/>
    </location>
</feature>
<feature type="compositionally biased region" description="Low complexity" evidence="6">
    <location>
        <begin position="1218"/>
        <end position="1231"/>
    </location>
</feature>
<sequence>MASTVASPAVSLDRQSSPSRDETSVEKPEERPEQRAPVVAAAKVTSNLATGDFDDFGLPIRKAEAIQYNSPQSSPQQPSSSSLRQSSGQSNPTDSTTSNSTQPRQPVRHDKDEQVNGTNQSATEQDPKSHTAVIETSSIDAACAKPAPEKNAFVPGHAREASVASSAGNTLSEFSHQKLATEKADEEKEDEDDGWQTMPAFAPYDIYDDDNRLIAREHIETEEDSYGYSGLGGAGKGYTRVLVDDDAESATSMDENTQYLFKNGAGTSMMAEEDEQRDTVSQMEATKDMLTEGQRIAYVGITRLHMYNMVKELEDAKPSKRMRKDINTATESMRMWSQKMMIRLYAHMDISLAEQVMIEQLSEHGVQPKDLTPALMANARVKNPMADAASPNRSSMQSPQSPQSLHTPQGPTPMQSPRPLQQAEECDKERGELSEAARHKAREHAAEMEARRDDVGDYDEEEVAEVPPPYQEVEGAALPDVRTPSQLPTTAKIDIDLRWTVLCDLFLVLIADSIYDARSRVLLERVGESIEIPWIDICKFERKVTEALEMQQQAEKENWDEQDHMESRRKLALRRRYVMMGLATVGGGLVIGLSAGLLAPVIGAGLAAGFTTIGVTGTSSFLAGAGGAAIITSSAAASGSVIGVRAANRRTGAVKTFEYRPLHNNKRVNLIVTVSGWMTGKVDDVRLPYSTIDPVMGDMYSVLWEPEMLTSMGDTINILATEALTQGLQQLLGSTILVSLMAALQLPVVLTKLSYLIDNPWAVSLDRATMAGLILADSLTDRNLGTRPITLVGYSLGSRVIFSCLQELARKGAYGVVQNVFMFGSPVVVKQDEYMRARSVVAGRFVNGFNRNDWILGYLFRLTNGGIRRVAGLGAVEGVPGMDNMDVTEFVVGHMDYRTAMPRLLRECGWLVESDEFTEIEDPDPDNHGERQRELINEIEEARKELKKEAKAAASSSSSSSRKSGAFSFFSRKKKGEKQEWEIYEDLAKQRAASSGTGTAGATTPGAARRTTEDADGNNHGVLFDVDAIRAELAKERNISDNNGRTDDLDAAALEQQLQVRELESTLPPMKLNYSPAPSPAISPPPLPLLRSSRPSLGGKGSSAGAANNSRRVTDTAIAYRAAQDGFSLASSATPPAGKPPYRISEERMPASSSALPSYTRSTTLPPMDMAGHDNEGISMTFDYDYDEGPHDPTRSPPPPPPPPKNTWSERASPPPLGGASARAGTAAGTAVMTPSLTDPWRETTDDEDDFGKEQEISMTFA</sequence>
<comment type="caution">
    <text evidence="8">The sequence shown here is derived from an EMBL/GenBank/DDBJ whole genome shotgun (WGS) entry which is preliminary data.</text>
</comment>
<gene>
    <name evidence="8" type="ORF">SEPCBS119000_003960</name>
</gene>
<organism evidence="8 9">
    <name type="scientific">Sporothrix epigloea</name>
    <dbReference type="NCBI Taxonomy" id="1892477"/>
    <lineage>
        <taxon>Eukaryota</taxon>
        <taxon>Fungi</taxon>
        <taxon>Dikarya</taxon>
        <taxon>Ascomycota</taxon>
        <taxon>Pezizomycotina</taxon>
        <taxon>Sordariomycetes</taxon>
        <taxon>Sordariomycetidae</taxon>
        <taxon>Ophiostomatales</taxon>
        <taxon>Ophiostomataceae</taxon>
        <taxon>Sporothrix</taxon>
    </lineage>
</organism>
<dbReference type="SUPFAM" id="SSF53474">
    <property type="entry name" value="alpha/beta-Hydrolases"/>
    <property type="match status" value="1"/>
</dbReference>
<dbReference type="PANTHER" id="PTHR17920:SF3">
    <property type="entry name" value="TRANSMEMBRANE AND COILED-COIL DOMAIN-CONTAINING PROTEIN 4"/>
    <property type="match status" value="1"/>
</dbReference>
<feature type="compositionally biased region" description="Pro residues" evidence="6">
    <location>
        <begin position="1195"/>
        <end position="1205"/>
    </location>
</feature>
<feature type="compositionally biased region" description="Pro residues" evidence="6">
    <location>
        <begin position="1077"/>
        <end position="1088"/>
    </location>
</feature>
<dbReference type="Proteomes" id="UP001642502">
    <property type="component" value="Unassembled WGS sequence"/>
</dbReference>
<dbReference type="PANTHER" id="PTHR17920">
    <property type="entry name" value="TRANSMEMBRANE AND COILED-COIL DOMAIN-CONTAINING PROTEIN 4 TMCO4"/>
    <property type="match status" value="1"/>
</dbReference>
<dbReference type="Pfam" id="PF05277">
    <property type="entry name" value="DUF726"/>
    <property type="match status" value="1"/>
</dbReference>
<keyword evidence="5 7" id="KW-0472">Membrane</keyword>
<comment type="subcellular location">
    <subcellularLocation>
        <location evidence="1">Membrane</location>
        <topology evidence="1">Multi-pass membrane protein</topology>
    </subcellularLocation>
</comment>
<evidence type="ECO:0000313" key="8">
    <source>
        <dbReference type="EMBL" id="CAK7270189.1"/>
    </source>
</evidence>
<dbReference type="EMBL" id="CAWUON010000056">
    <property type="protein sequence ID" value="CAK7270189.1"/>
    <property type="molecule type" value="Genomic_DNA"/>
</dbReference>
<feature type="region of interest" description="Disordered" evidence="6">
    <location>
        <begin position="1075"/>
        <end position="1111"/>
    </location>
</feature>
<evidence type="ECO:0000256" key="7">
    <source>
        <dbReference type="SAM" id="Phobius"/>
    </source>
</evidence>
<evidence type="ECO:0000256" key="3">
    <source>
        <dbReference type="ARBA" id="ARBA00022692"/>
    </source>
</evidence>
<dbReference type="InterPro" id="IPR029058">
    <property type="entry name" value="AB_hydrolase_fold"/>
</dbReference>
<feature type="compositionally biased region" description="Low complexity" evidence="6">
    <location>
        <begin position="70"/>
        <end position="103"/>
    </location>
</feature>
<proteinExistence type="inferred from homology"/>
<feature type="compositionally biased region" description="Low complexity" evidence="6">
    <location>
        <begin position="390"/>
        <end position="404"/>
    </location>
</feature>
<keyword evidence="9" id="KW-1185">Reference proteome</keyword>
<evidence type="ECO:0000256" key="1">
    <source>
        <dbReference type="ARBA" id="ARBA00004141"/>
    </source>
</evidence>
<feature type="compositionally biased region" description="Polar residues" evidence="6">
    <location>
        <begin position="115"/>
        <end position="124"/>
    </location>
</feature>
<evidence type="ECO:0000256" key="6">
    <source>
        <dbReference type="SAM" id="MobiDB-lite"/>
    </source>
</evidence>
<feature type="compositionally biased region" description="Polar residues" evidence="6">
    <location>
        <begin position="163"/>
        <end position="174"/>
    </location>
</feature>
<accession>A0ABP0DPI6</accession>